<dbReference type="SUPFAM" id="SSF53649">
    <property type="entry name" value="Alkaline phosphatase-like"/>
    <property type="match status" value="1"/>
</dbReference>
<dbReference type="Proteomes" id="UP001153636">
    <property type="component" value="Chromosome 13"/>
</dbReference>
<evidence type="ECO:0000256" key="7">
    <source>
        <dbReference type="ARBA" id="ARBA00022824"/>
    </source>
</evidence>
<dbReference type="Gene3D" id="3.40.720.10">
    <property type="entry name" value="Alkaline Phosphatase, subunit A"/>
    <property type="match status" value="1"/>
</dbReference>
<proteinExistence type="inferred from homology"/>
<evidence type="ECO:0000256" key="12">
    <source>
        <dbReference type="ARBA" id="ARBA00093602"/>
    </source>
</evidence>
<feature type="transmembrane region" description="Helical" evidence="13">
    <location>
        <begin position="878"/>
        <end position="897"/>
    </location>
</feature>
<keyword evidence="5" id="KW-0808">Transferase</keyword>
<keyword evidence="7" id="KW-0256">Endoplasmic reticulum</keyword>
<dbReference type="GO" id="GO:0005789">
    <property type="term" value="C:endoplasmic reticulum membrane"/>
    <property type="evidence" value="ECO:0007669"/>
    <property type="project" value="UniProtKB-SubCell"/>
</dbReference>
<dbReference type="EMBL" id="OV651825">
    <property type="protein sequence ID" value="CAH1102865.1"/>
    <property type="molecule type" value="Genomic_DNA"/>
</dbReference>
<gene>
    <name evidence="14" type="ORF">PSYICH_LOCUS3909</name>
</gene>
<evidence type="ECO:0000256" key="6">
    <source>
        <dbReference type="ARBA" id="ARBA00022692"/>
    </source>
</evidence>
<keyword evidence="6 13" id="KW-0812">Transmembrane</keyword>
<organism evidence="14 15">
    <name type="scientific">Psylliodes chrysocephalus</name>
    <dbReference type="NCBI Taxonomy" id="3402493"/>
    <lineage>
        <taxon>Eukaryota</taxon>
        <taxon>Metazoa</taxon>
        <taxon>Ecdysozoa</taxon>
        <taxon>Arthropoda</taxon>
        <taxon>Hexapoda</taxon>
        <taxon>Insecta</taxon>
        <taxon>Pterygota</taxon>
        <taxon>Neoptera</taxon>
        <taxon>Endopterygota</taxon>
        <taxon>Coleoptera</taxon>
        <taxon>Polyphaga</taxon>
        <taxon>Cucujiformia</taxon>
        <taxon>Chrysomeloidea</taxon>
        <taxon>Chrysomelidae</taxon>
        <taxon>Galerucinae</taxon>
        <taxon>Alticini</taxon>
        <taxon>Psylliodes</taxon>
    </lineage>
</organism>
<name>A0A9P0CN53_9CUCU</name>
<feature type="transmembrane region" description="Helical" evidence="13">
    <location>
        <begin position="12"/>
        <end position="36"/>
    </location>
</feature>
<feature type="transmembrane region" description="Helical" evidence="13">
    <location>
        <begin position="940"/>
        <end position="960"/>
    </location>
</feature>
<feature type="transmembrane region" description="Helical" evidence="13">
    <location>
        <begin position="503"/>
        <end position="525"/>
    </location>
</feature>
<dbReference type="FunFam" id="3.40.720.10:FF:000041">
    <property type="entry name" value="GPI ethanolamine phosphate transferase 3"/>
    <property type="match status" value="1"/>
</dbReference>
<comment type="similarity">
    <text evidence="3">Belongs to the PIGG/PIGN/PIGO family. PIGO subfamily.</text>
</comment>
<keyword evidence="15" id="KW-1185">Reference proteome</keyword>
<evidence type="ECO:0000256" key="3">
    <source>
        <dbReference type="ARBA" id="ARBA00008695"/>
    </source>
</evidence>
<evidence type="ECO:0000256" key="1">
    <source>
        <dbReference type="ARBA" id="ARBA00004477"/>
    </source>
</evidence>
<feature type="transmembrane region" description="Helical" evidence="13">
    <location>
        <begin position="473"/>
        <end position="491"/>
    </location>
</feature>
<protein>
    <recommendedName>
        <fullName evidence="12">GPI ethanolamine phosphate transferase 3, catalytic subunit</fullName>
    </recommendedName>
    <alternativeName>
        <fullName evidence="11">Phosphatidylinositol-glycan biosynthesis class O protein</fullName>
    </alternativeName>
</protein>
<dbReference type="InterPro" id="IPR002591">
    <property type="entry name" value="Phosphodiest/P_Trfase"/>
</dbReference>
<evidence type="ECO:0000313" key="14">
    <source>
        <dbReference type="EMBL" id="CAH1102865.1"/>
    </source>
</evidence>
<dbReference type="CDD" id="cd16023">
    <property type="entry name" value="GPI_EPT_3"/>
    <property type="match status" value="1"/>
</dbReference>
<evidence type="ECO:0000256" key="10">
    <source>
        <dbReference type="ARBA" id="ARBA00023180"/>
    </source>
</evidence>
<evidence type="ECO:0000256" key="8">
    <source>
        <dbReference type="ARBA" id="ARBA00022989"/>
    </source>
</evidence>
<evidence type="ECO:0000256" key="4">
    <source>
        <dbReference type="ARBA" id="ARBA00022502"/>
    </source>
</evidence>
<keyword evidence="4" id="KW-0337">GPI-anchor biosynthesis</keyword>
<feature type="transmembrane region" description="Helical" evidence="13">
    <location>
        <begin position="712"/>
        <end position="736"/>
    </location>
</feature>
<dbReference type="Pfam" id="PF01663">
    <property type="entry name" value="Phosphodiest"/>
    <property type="match status" value="1"/>
</dbReference>
<accession>A0A9P0CN53</accession>
<keyword evidence="8 13" id="KW-1133">Transmembrane helix</keyword>
<dbReference type="PANTHER" id="PTHR23071:SF1">
    <property type="entry name" value="GPI ETHANOLAMINE PHOSPHATE TRANSFERASE 3"/>
    <property type="match status" value="1"/>
</dbReference>
<dbReference type="GO" id="GO:0006506">
    <property type="term" value="P:GPI anchor biosynthetic process"/>
    <property type="evidence" value="ECO:0007669"/>
    <property type="project" value="UniProtKB-KW"/>
</dbReference>
<feature type="transmembrane region" description="Helical" evidence="13">
    <location>
        <begin position="756"/>
        <end position="777"/>
    </location>
</feature>
<sequence>MVKWAMGNNSYLYFLFLVWLSYLIGTSVILFTKGFLLSRTVQRKNSTCLSHSEVPCTESLGYHSNFNNGEQCSFEDKLRSILTKYHSASSICLPSRTRVVLLIVDALRYDFTVYDDENTNPLPFQNKLPIMKNMLKEYPNHSRLYKFIADPPTTTMQRLKGLTTGSLPTFIDAGSNFATSEINEDNLIDQLLRHNHGVVFMGDDTWNGLYPNRFKRNFPYPSFNVWDLDTVDNGVRENLYPELGNSDWSLLIGHFLGVDHCGHRYGPNHLEMERKLGEMNDVIHNVIKKINQTENMMLFVIGDHGMTATGDHGGESLDEVTSAMFVYSNQPLANFKITTDSVKQVDLVPTLCSLLGVPIPFQNLGTLMLDTLPIVTKNAGLSNWQFTLYSLWANVQQVFDYIKEYAENEGTFDKEELKTFQQKFSIMNAKIISIDTEEKFKAFTEDVVIFLKSLRELCEAVWIQFDSYSMIRGLLFIFLTSFFVFVIADGMPSDKLSKVFSSSFILCSYIILAIAALASVLIYYLEMTDELLKTVFFFTGFASQVMLALLVVQNWDVITLNWYSRRKAEGLSNLICRFVLVFNLGGLFSNSYIIEESFVLLFLLVTVVLIGSLGITSKKVDIKKKQIVSKFWSWSKLKFIILAIFVAIFVRGSAYFWKCRQEQQWCFGLHLIGSNISKAETTKLQWAVTVIFLGMFVFSTKEWLRNAGNMNGYALTIIVAKFLPTTIVVCISGYWAMKRVSSNKKPINSLNSLNSLPLAVYLLTAIGLFVCILKPLYAYVLPNQSQEATSIPSLYKRIKNNISEREKRNEDIPIVYGMGTLYSAAFITIGVYLTLLFALLLGDAVAPSAVIMFLTAAFILIVTSVLRIEKATNIEQLFDVPNISVLVWIILSHYFFYGSGHQPTFQNINWDAAFIGTSGIFSNNFIPATLVIINTFCSYILMGVLLPLVLITPFTVFVMIPSVCEKKPELRLDASRGEVVLFERDKLMMTSMFALACKYITGHAIRVFASMLAATIHCRHLMVWNIFAPKLIFESIGMFVTLGSVTVGYLILMRINSQAEKMIQKLNKMS</sequence>
<feature type="transmembrane region" description="Helical" evidence="13">
    <location>
        <begin position="845"/>
        <end position="866"/>
    </location>
</feature>
<feature type="transmembrane region" description="Helical" evidence="13">
    <location>
        <begin position="531"/>
        <end position="553"/>
    </location>
</feature>
<evidence type="ECO:0000256" key="13">
    <source>
        <dbReference type="SAM" id="Phobius"/>
    </source>
</evidence>
<dbReference type="InterPro" id="IPR017850">
    <property type="entry name" value="Alkaline_phosphatase_core_sf"/>
</dbReference>
<evidence type="ECO:0000256" key="5">
    <source>
        <dbReference type="ARBA" id="ARBA00022679"/>
    </source>
</evidence>
<dbReference type="PANTHER" id="PTHR23071">
    <property type="entry name" value="PHOSPHATIDYLINOSITOL GLYCAN"/>
    <property type="match status" value="1"/>
</dbReference>
<dbReference type="AlphaFoldDB" id="A0A9P0CN53"/>
<feature type="transmembrane region" description="Helical" evidence="13">
    <location>
        <begin position="598"/>
        <end position="616"/>
    </location>
</feature>
<keyword evidence="10" id="KW-0325">Glycoprotein</keyword>
<dbReference type="OrthoDB" id="272139at2759"/>
<evidence type="ECO:0000256" key="11">
    <source>
        <dbReference type="ARBA" id="ARBA00079084"/>
    </source>
</evidence>
<feature type="transmembrane region" description="Helical" evidence="13">
    <location>
        <begin position="1031"/>
        <end position="1052"/>
    </location>
</feature>
<feature type="transmembrane region" description="Helical" evidence="13">
    <location>
        <begin position="814"/>
        <end position="839"/>
    </location>
</feature>
<evidence type="ECO:0000256" key="9">
    <source>
        <dbReference type="ARBA" id="ARBA00023136"/>
    </source>
</evidence>
<feature type="transmembrane region" description="Helical" evidence="13">
    <location>
        <begin position="637"/>
        <end position="657"/>
    </location>
</feature>
<evidence type="ECO:0000256" key="2">
    <source>
        <dbReference type="ARBA" id="ARBA00004687"/>
    </source>
</evidence>
<dbReference type="InterPro" id="IPR037675">
    <property type="entry name" value="PIG-O_N"/>
</dbReference>
<feature type="transmembrane region" description="Helical" evidence="13">
    <location>
        <begin position="684"/>
        <end position="700"/>
    </location>
</feature>
<keyword evidence="9 13" id="KW-0472">Membrane</keyword>
<comment type="pathway">
    <text evidence="2">Glycolipid biosynthesis; glycosylphosphatidylinositol-anchor biosynthesis.</text>
</comment>
<dbReference type="InterPro" id="IPR039524">
    <property type="entry name" value="PIGO/GPI13"/>
</dbReference>
<reference evidence="14" key="1">
    <citation type="submission" date="2022-01" db="EMBL/GenBank/DDBJ databases">
        <authorList>
            <person name="King R."/>
        </authorList>
    </citation>
    <scope>NUCLEOTIDE SEQUENCE</scope>
</reference>
<comment type="subcellular location">
    <subcellularLocation>
        <location evidence="1">Endoplasmic reticulum membrane</location>
        <topology evidence="1">Multi-pass membrane protein</topology>
    </subcellularLocation>
</comment>
<evidence type="ECO:0000313" key="15">
    <source>
        <dbReference type="Proteomes" id="UP001153636"/>
    </source>
</evidence>
<dbReference type="GO" id="GO:0051377">
    <property type="term" value="F:mannose-ethanolamine phosphotransferase activity"/>
    <property type="evidence" value="ECO:0007669"/>
    <property type="project" value="InterPro"/>
</dbReference>
<feature type="transmembrane region" description="Helical" evidence="13">
    <location>
        <begin position="912"/>
        <end position="933"/>
    </location>
</feature>